<feature type="compositionally biased region" description="Low complexity" evidence="6">
    <location>
        <begin position="296"/>
        <end position="310"/>
    </location>
</feature>
<feature type="region of interest" description="Disordered" evidence="6">
    <location>
        <begin position="346"/>
        <end position="512"/>
    </location>
</feature>
<dbReference type="InterPro" id="IPR012675">
    <property type="entry name" value="Beta-grasp_dom_sf"/>
</dbReference>
<evidence type="ECO:0000256" key="1">
    <source>
        <dbReference type="ARBA" id="ARBA00022714"/>
    </source>
</evidence>
<comment type="caution">
    <text evidence="8">The sequence shown here is derived from an EMBL/GenBank/DDBJ whole genome shotgun (WGS) entry which is preliminary data.</text>
</comment>
<feature type="domain" description="2Fe-2S ferredoxin-type" evidence="7">
    <location>
        <begin position="670"/>
        <end position="747"/>
    </location>
</feature>
<feature type="compositionally biased region" description="Pro residues" evidence="6">
    <location>
        <begin position="468"/>
        <end position="477"/>
    </location>
</feature>
<dbReference type="PROSITE" id="PS00197">
    <property type="entry name" value="2FE2S_FER_1"/>
    <property type="match status" value="1"/>
</dbReference>
<evidence type="ECO:0000256" key="4">
    <source>
        <dbReference type="ARBA" id="ARBA00023004"/>
    </source>
</evidence>
<feature type="compositionally biased region" description="Gly residues" evidence="6">
    <location>
        <begin position="212"/>
        <end position="221"/>
    </location>
</feature>
<evidence type="ECO:0000256" key="2">
    <source>
        <dbReference type="ARBA" id="ARBA00022723"/>
    </source>
</evidence>
<proteinExistence type="predicted"/>
<dbReference type="InterPro" id="IPR036884">
    <property type="entry name" value="2Fe-2S-bd_dom_sf"/>
</dbReference>
<dbReference type="RefSeq" id="WP_051739888.1">
    <property type="nucleotide sequence ID" value="NZ_JBEZVI010000038.1"/>
</dbReference>
<dbReference type="InterPro" id="IPR051452">
    <property type="entry name" value="Diverse_Oxidoreductases"/>
</dbReference>
<keyword evidence="9" id="KW-1185">Reference proteome</keyword>
<feature type="compositionally biased region" description="Low complexity" evidence="6">
    <location>
        <begin position="104"/>
        <end position="113"/>
    </location>
</feature>
<dbReference type="InterPro" id="IPR036010">
    <property type="entry name" value="2Fe-2S_ferredoxin-like_sf"/>
</dbReference>
<feature type="region of interest" description="Disordered" evidence="6">
    <location>
        <begin position="177"/>
        <end position="332"/>
    </location>
</feature>
<evidence type="ECO:0000313" key="8">
    <source>
        <dbReference type="EMBL" id="MEU3714239.1"/>
    </source>
</evidence>
<dbReference type="SUPFAM" id="SSF54292">
    <property type="entry name" value="2Fe-2S ferredoxin-like"/>
    <property type="match status" value="1"/>
</dbReference>
<dbReference type="Proteomes" id="UP001550853">
    <property type="component" value="Unassembled WGS sequence"/>
</dbReference>
<feature type="region of interest" description="Disordered" evidence="6">
    <location>
        <begin position="595"/>
        <end position="637"/>
    </location>
</feature>
<feature type="compositionally biased region" description="Low complexity" evidence="6">
    <location>
        <begin position="478"/>
        <end position="512"/>
    </location>
</feature>
<feature type="compositionally biased region" description="Low complexity" evidence="6">
    <location>
        <begin position="374"/>
        <end position="394"/>
    </location>
</feature>
<dbReference type="PROSITE" id="PS51085">
    <property type="entry name" value="2FE2S_FER_2"/>
    <property type="match status" value="1"/>
</dbReference>
<evidence type="ECO:0000259" key="7">
    <source>
        <dbReference type="PROSITE" id="PS51085"/>
    </source>
</evidence>
<dbReference type="PANTHER" id="PTHR44379:SF8">
    <property type="entry name" value="XANTHINE DEHYDROGENASE IRON-SULFUR-BINDING SUBUNIT XDHC-RELATED"/>
    <property type="match status" value="1"/>
</dbReference>
<dbReference type="EMBL" id="JBEZVI010000038">
    <property type="protein sequence ID" value="MEU3714239.1"/>
    <property type="molecule type" value="Genomic_DNA"/>
</dbReference>
<feature type="region of interest" description="Disordered" evidence="6">
    <location>
        <begin position="829"/>
        <end position="891"/>
    </location>
</feature>
<feature type="compositionally biased region" description="Basic and acidic residues" evidence="6">
    <location>
        <begin position="242"/>
        <end position="252"/>
    </location>
</feature>
<dbReference type="InterPro" id="IPR002888">
    <property type="entry name" value="2Fe-2S-bd"/>
</dbReference>
<keyword evidence="4" id="KW-0408">Iron</keyword>
<keyword evidence="1" id="KW-0001">2Fe-2S</keyword>
<dbReference type="InterPro" id="IPR006058">
    <property type="entry name" value="2Fe2S_fd_BS"/>
</dbReference>
<reference evidence="8 9" key="1">
    <citation type="submission" date="2024-06" db="EMBL/GenBank/DDBJ databases">
        <title>The Natural Products Discovery Center: Release of the First 8490 Sequenced Strains for Exploring Actinobacteria Biosynthetic Diversity.</title>
        <authorList>
            <person name="Kalkreuter E."/>
            <person name="Kautsar S.A."/>
            <person name="Yang D."/>
            <person name="Bader C.D."/>
            <person name="Teijaro C.N."/>
            <person name="Fluegel L."/>
            <person name="Davis C.M."/>
            <person name="Simpson J.R."/>
            <person name="Lauterbach L."/>
            <person name="Steele A.D."/>
            <person name="Gui C."/>
            <person name="Meng S."/>
            <person name="Li G."/>
            <person name="Viehrig K."/>
            <person name="Ye F."/>
            <person name="Su P."/>
            <person name="Kiefer A.F."/>
            <person name="Nichols A."/>
            <person name="Cepeda A.J."/>
            <person name="Yan W."/>
            <person name="Fan B."/>
            <person name="Jiang Y."/>
            <person name="Adhikari A."/>
            <person name="Zheng C.-J."/>
            <person name="Schuster L."/>
            <person name="Cowan T.M."/>
            <person name="Smanski M.J."/>
            <person name="Chevrette M.G."/>
            <person name="De Carvalho L.P.S."/>
            <person name="Shen B."/>
        </authorList>
    </citation>
    <scope>NUCLEOTIDE SEQUENCE [LARGE SCALE GENOMIC DNA]</scope>
    <source>
        <strain evidence="8 9">NPDC033039</strain>
    </source>
</reference>
<feature type="compositionally biased region" description="Low complexity" evidence="6">
    <location>
        <begin position="440"/>
        <end position="451"/>
    </location>
</feature>
<dbReference type="CDD" id="cd00207">
    <property type="entry name" value="fer2"/>
    <property type="match status" value="1"/>
</dbReference>
<dbReference type="Gene3D" id="3.10.20.30">
    <property type="match status" value="1"/>
</dbReference>
<feature type="compositionally biased region" description="Basic and acidic residues" evidence="6">
    <location>
        <begin position="873"/>
        <end position="885"/>
    </location>
</feature>
<evidence type="ECO:0000256" key="3">
    <source>
        <dbReference type="ARBA" id="ARBA00023002"/>
    </source>
</evidence>
<dbReference type="PANTHER" id="PTHR44379">
    <property type="entry name" value="OXIDOREDUCTASE WITH IRON-SULFUR SUBUNIT"/>
    <property type="match status" value="1"/>
</dbReference>
<accession>A0ABV2Z898</accession>
<feature type="region of interest" description="Disordered" evidence="6">
    <location>
        <begin position="527"/>
        <end position="575"/>
    </location>
</feature>
<feature type="compositionally biased region" description="Low complexity" evidence="6">
    <location>
        <begin position="563"/>
        <end position="575"/>
    </location>
</feature>
<evidence type="ECO:0000256" key="5">
    <source>
        <dbReference type="ARBA" id="ARBA00023014"/>
    </source>
</evidence>
<evidence type="ECO:0000256" key="6">
    <source>
        <dbReference type="SAM" id="MobiDB-lite"/>
    </source>
</evidence>
<feature type="compositionally biased region" description="Low complexity" evidence="6">
    <location>
        <begin position="541"/>
        <end position="556"/>
    </location>
</feature>
<protein>
    <submittedName>
        <fullName evidence="8">2Fe-2S iron-sulfur cluster-binding protein</fullName>
    </submittedName>
</protein>
<keyword evidence="2" id="KW-0479">Metal-binding</keyword>
<sequence>MSDDNRRPQSEQGWQPLPQGGEYEQEATAFVQLPEGFTTAALGGDYYPPGADPLAAPGHGYVPPASFTPPIPGAGTDPTATGQWTMPFADPSAGYADPSAGYPAHTGQQAGPTGTPPHGTPWGGEHVEWPVAGGPEAAGGAGQWTVPGAPDDVLEESGEYLVDDGRAPHAPGGYPATGYHYDTAAPGGDPYGGQDTGHPAPDPYGYAPSGDTYGGQGGYGGHPAPQDPLFGGIAEEPYPRPGTDHGVPHDTAHGTGDAYATGAPEAPAPMTPGGGSGHWSLPADALAQWPPAEGSAPAPQAPAHPADAPADTGSWTVPAAGEQPDVSGEFPLDAVRDGAYGTYGGYGTPGYDPAHPEAAHPEAAHPEAAHAEVAHAPGEVDAPAAEPAPFAAEPGTDAPAGHGVPAPGDHGVPAPGDHGAPVPGDHGVDAVPEPAPPVGELPLAPEPSAAPGDHPAAEPFAAGDPYVPGEPPAPQPGAEPAADGPPAADAPGAPVPEAAAADAPGQPAHEPVAPPVAEAAVAPPVAEPGAALHGTPPHGVPVPEVAPADAPVADAPAAPPSGEPAATAPEGAHPEAAAPLDAEATDLTAAAVEPAEGAEAVPGDDAPDPAAPGGPDAAAPEGPEAVGPELAGHAPDAPEVAVPEAAPQVLADSGPDTAGADAYAEEHPHASYVLRVNGADRPVTDAWIGESLLYVLRERLGLAGAKDGCSQGECGACSVQVDGRLVASCLVPAATTAGSEVRTVEGLAEHGRPSDVQRALAESGAVQCGFCIPGMAMTVHDLLEGNHAPSELETRQALCGNLCRCSGYRGVLDAVDTVVASRRRAAEAAAEAEVSEEAAHIPHQPGPEEPAPHGAHDQGPHAPAEHGGAPTGHDPDEPHGPDAPHRTGGPA</sequence>
<feature type="compositionally biased region" description="Basic and acidic residues" evidence="6">
    <location>
        <begin position="850"/>
        <end position="859"/>
    </location>
</feature>
<feature type="region of interest" description="Disordered" evidence="6">
    <location>
        <begin position="1"/>
        <end position="34"/>
    </location>
</feature>
<feature type="compositionally biased region" description="Low complexity" evidence="6">
    <location>
        <begin position="611"/>
        <end position="637"/>
    </location>
</feature>
<feature type="compositionally biased region" description="Basic and acidic residues" evidence="6">
    <location>
        <begin position="354"/>
        <end position="373"/>
    </location>
</feature>
<dbReference type="Pfam" id="PF00111">
    <property type="entry name" value="Fer2"/>
    <property type="match status" value="1"/>
</dbReference>
<feature type="region of interest" description="Disordered" evidence="6">
    <location>
        <begin position="89"/>
        <end position="152"/>
    </location>
</feature>
<keyword evidence="3" id="KW-0560">Oxidoreductase</keyword>
<dbReference type="Pfam" id="PF01799">
    <property type="entry name" value="Fer2_2"/>
    <property type="match status" value="1"/>
</dbReference>
<dbReference type="SUPFAM" id="SSF47741">
    <property type="entry name" value="CO dehydrogenase ISP C-domain like"/>
    <property type="match status" value="1"/>
</dbReference>
<gene>
    <name evidence="8" type="ORF">AB0E61_29595</name>
</gene>
<dbReference type="Gene3D" id="1.10.150.120">
    <property type="entry name" value="[2Fe-2S]-binding domain"/>
    <property type="match status" value="1"/>
</dbReference>
<dbReference type="InterPro" id="IPR001041">
    <property type="entry name" value="2Fe-2S_ferredoxin-type"/>
</dbReference>
<organism evidence="8 9">
    <name type="scientific">Streptomyces catenulae</name>
    <dbReference type="NCBI Taxonomy" id="66875"/>
    <lineage>
        <taxon>Bacteria</taxon>
        <taxon>Bacillati</taxon>
        <taxon>Actinomycetota</taxon>
        <taxon>Actinomycetes</taxon>
        <taxon>Kitasatosporales</taxon>
        <taxon>Streptomycetaceae</taxon>
        <taxon>Streptomyces</taxon>
    </lineage>
</organism>
<name>A0ABV2Z898_9ACTN</name>
<feature type="compositionally biased region" description="Low complexity" evidence="6">
    <location>
        <begin position="595"/>
        <end position="604"/>
    </location>
</feature>
<evidence type="ECO:0000313" key="9">
    <source>
        <dbReference type="Proteomes" id="UP001550853"/>
    </source>
</evidence>
<keyword evidence="5" id="KW-0411">Iron-sulfur</keyword>